<reference evidence="3" key="1">
    <citation type="journal article" date="2021" name="Front. Plant Sci.">
        <title>Chromosome-Scale Genome Assembly for Chinese Sour Jujube and Insights Into Its Genome Evolution and Domestication Signature.</title>
        <authorList>
            <person name="Shen L.-Y."/>
            <person name="Luo H."/>
            <person name="Wang X.-L."/>
            <person name="Wang X.-M."/>
            <person name="Qiu X.-J."/>
            <person name="Liu H."/>
            <person name="Zhou S.-S."/>
            <person name="Jia K.-H."/>
            <person name="Nie S."/>
            <person name="Bao Y.-T."/>
            <person name="Zhang R.-G."/>
            <person name="Yun Q.-Z."/>
            <person name="Chai Y.-H."/>
            <person name="Lu J.-Y."/>
            <person name="Li Y."/>
            <person name="Zhao S.-W."/>
            <person name="Mao J.-F."/>
            <person name="Jia S.-G."/>
            <person name="Mao Y.-M."/>
        </authorList>
    </citation>
    <scope>NUCLEOTIDE SEQUENCE</scope>
    <source>
        <strain evidence="3">AT0</strain>
        <tissue evidence="3">Leaf</tissue>
    </source>
</reference>
<feature type="transmembrane region" description="Helical" evidence="2">
    <location>
        <begin position="183"/>
        <end position="204"/>
    </location>
</feature>
<gene>
    <name evidence="3" type="ORF">FEM48_Zijuj06G0160500</name>
</gene>
<evidence type="ECO:0000313" key="3">
    <source>
        <dbReference type="EMBL" id="KAH7524828.1"/>
    </source>
</evidence>
<dbReference type="EMBL" id="JAEACU010000006">
    <property type="protein sequence ID" value="KAH7524828.1"/>
    <property type="molecule type" value="Genomic_DNA"/>
</dbReference>
<keyword evidence="2" id="KW-0812">Transmembrane</keyword>
<evidence type="ECO:0000256" key="2">
    <source>
        <dbReference type="SAM" id="Phobius"/>
    </source>
</evidence>
<name>A0A978VA93_ZIZJJ</name>
<evidence type="ECO:0000313" key="4">
    <source>
        <dbReference type="Proteomes" id="UP000813462"/>
    </source>
</evidence>
<dbReference type="AlphaFoldDB" id="A0A978VA93"/>
<sequence length="214" mass="23535">MATSNSANSPSTNTSPSPSPTTIDVYHNNTPLSPSDDTLIIINIASQAPLKLTAQKYSFWHSQWFSHLYGCNLKGYVDGTRDCYTDRDTSNPSLTFEQSHTLRQVHLLHSTLMASFSPGRIMGLRESLSKTTKASQNISSYMQIIQTQANALAMAGAPLIDDEIGFHIIKNSSSEITRCPMTYLFLSLLSLLPAQVLNLVAHLFKIMGLILALN</sequence>
<dbReference type="PANTHER" id="PTHR47481">
    <property type="match status" value="1"/>
</dbReference>
<feature type="compositionally biased region" description="Low complexity" evidence="1">
    <location>
        <begin position="1"/>
        <end position="22"/>
    </location>
</feature>
<comment type="caution">
    <text evidence="3">The sequence shown here is derived from an EMBL/GenBank/DDBJ whole genome shotgun (WGS) entry which is preliminary data.</text>
</comment>
<evidence type="ECO:0000256" key="1">
    <source>
        <dbReference type="SAM" id="MobiDB-lite"/>
    </source>
</evidence>
<accession>A0A978VA93</accession>
<feature type="region of interest" description="Disordered" evidence="1">
    <location>
        <begin position="1"/>
        <end position="28"/>
    </location>
</feature>
<proteinExistence type="predicted"/>
<protein>
    <submittedName>
        <fullName evidence="3">Uncharacterized protein</fullName>
    </submittedName>
</protein>
<keyword evidence="2" id="KW-1133">Transmembrane helix</keyword>
<organism evidence="3 4">
    <name type="scientific">Ziziphus jujuba var. spinosa</name>
    <dbReference type="NCBI Taxonomy" id="714518"/>
    <lineage>
        <taxon>Eukaryota</taxon>
        <taxon>Viridiplantae</taxon>
        <taxon>Streptophyta</taxon>
        <taxon>Embryophyta</taxon>
        <taxon>Tracheophyta</taxon>
        <taxon>Spermatophyta</taxon>
        <taxon>Magnoliopsida</taxon>
        <taxon>eudicotyledons</taxon>
        <taxon>Gunneridae</taxon>
        <taxon>Pentapetalae</taxon>
        <taxon>rosids</taxon>
        <taxon>fabids</taxon>
        <taxon>Rosales</taxon>
        <taxon>Rhamnaceae</taxon>
        <taxon>Paliureae</taxon>
        <taxon>Ziziphus</taxon>
    </lineage>
</organism>
<dbReference type="PANTHER" id="PTHR47481:SF34">
    <property type="entry name" value="CCHC-TYPE DOMAIN-CONTAINING PROTEIN"/>
    <property type="match status" value="1"/>
</dbReference>
<keyword evidence="2" id="KW-0472">Membrane</keyword>
<dbReference type="Proteomes" id="UP000813462">
    <property type="component" value="Unassembled WGS sequence"/>
</dbReference>